<organism evidence="1">
    <name type="scientific">Arundo donax</name>
    <name type="common">Giant reed</name>
    <name type="synonym">Donax arundinaceus</name>
    <dbReference type="NCBI Taxonomy" id="35708"/>
    <lineage>
        <taxon>Eukaryota</taxon>
        <taxon>Viridiplantae</taxon>
        <taxon>Streptophyta</taxon>
        <taxon>Embryophyta</taxon>
        <taxon>Tracheophyta</taxon>
        <taxon>Spermatophyta</taxon>
        <taxon>Magnoliopsida</taxon>
        <taxon>Liliopsida</taxon>
        <taxon>Poales</taxon>
        <taxon>Poaceae</taxon>
        <taxon>PACMAD clade</taxon>
        <taxon>Arundinoideae</taxon>
        <taxon>Arundineae</taxon>
        <taxon>Arundo</taxon>
    </lineage>
</organism>
<dbReference type="EMBL" id="GBRH01254665">
    <property type="protein sequence ID" value="JAD43230.1"/>
    <property type="molecule type" value="Transcribed_RNA"/>
</dbReference>
<sequence>MCTIVAWLTPNCRWSRVKKNCRCNKYDAITWLPQNTVHEQGDGQFSFVLTES</sequence>
<name>A0A0A9A2K2_ARUDO</name>
<reference evidence="1" key="2">
    <citation type="journal article" date="2015" name="Data Brief">
        <title>Shoot transcriptome of the giant reed, Arundo donax.</title>
        <authorList>
            <person name="Barrero R.A."/>
            <person name="Guerrero F.D."/>
            <person name="Moolhuijzen P."/>
            <person name="Goolsby J.A."/>
            <person name="Tidwell J."/>
            <person name="Bellgard S.E."/>
            <person name="Bellgard M.I."/>
        </authorList>
    </citation>
    <scope>NUCLEOTIDE SEQUENCE</scope>
    <source>
        <tissue evidence="1">Shoot tissue taken approximately 20 cm above the soil surface</tissue>
    </source>
</reference>
<protein>
    <submittedName>
        <fullName evidence="1">Uncharacterized protein</fullName>
    </submittedName>
</protein>
<reference evidence="1" key="1">
    <citation type="submission" date="2014-09" db="EMBL/GenBank/DDBJ databases">
        <authorList>
            <person name="Magalhaes I.L.F."/>
            <person name="Oliveira U."/>
            <person name="Santos F.R."/>
            <person name="Vidigal T.H.D.A."/>
            <person name="Brescovit A.D."/>
            <person name="Santos A.J."/>
        </authorList>
    </citation>
    <scope>NUCLEOTIDE SEQUENCE</scope>
    <source>
        <tissue evidence="1">Shoot tissue taken approximately 20 cm above the soil surface</tissue>
    </source>
</reference>
<accession>A0A0A9A2K2</accession>
<dbReference type="AlphaFoldDB" id="A0A0A9A2K2"/>
<proteinExistence type="predicted"/>
<evidence type="ECO:0000313" key="1">
    <source>
        <dbReference type="EMBL" id="JAD43230.1"/>
    </source>
</evidence>